<keyword evidence="3" id="KW-1185">Reference proteome</keyword>
<feature type="compositionally biased region" description="Polar residues" evidence="1">
    <location>
        <begin position="60"/>
        <end position="71"/>
    </location>
</feature>
<gene>
    <name evidence="2" type="ORF">NDU88_000825</name>
</gene>
<name>A0AAV7SB63_PLEWA</name>
<evidence type="ECO:0000313" key="2">
    <source>
        <dbReference type="EMBL" id="KAJ1160323.1"/>
    </source>
</evidence>
<evidence type="ECO:0000256" key="1">
    <source>
        <dbReference type="SAM" id="MobiDB-lite"/>
    </source>
</evidence>
<protein>
    <submittedName>
        <fullName evidence="2">Uncharacterized protein</fullName>
    </submittedName>
</protein>
<dbReference type="EMBL" id="JANPWB010000008">
    <property type="protein sequence ID" value="KAJ1160323.1"/>
    <property type="molecule type" value="Genomic_DNA"/>
</dbReference>
<reference evidence="2" key="1">
    <citation type="journal article" date="2022" name="bioRxiv">
        <title>Sequencing and chromosome-scale assembly of the giantPleurodeles waltlgenome.</title>
        <authorList>
            <person name="Brown T."/>
            <person name="Elewa A."/>
            <person name="Iarovenko S."/>
            <person name="Subramanian E."/>
            <person name="Araus A.J."/>
            <person name="Petzold A."/>
            <person name="Susuki M."/>
            <person name="Suzuki K.-i.T."/>
            <person name="Hayashi T."/>
            <person name="Toyoda A."/>
            <person name="Oliveira C."/>
            <person name="Osipova E."/>
            <person name="Leigh N.D."/>
            <person name="Simon A."/>
            <person name="Yun M.H."/>
        </authorList>
    </citation>
    <scope>NUCLEOTIDE SEQUENCE</scope>
    <source>
        <strain evidence="2">20211129_DDA</strain>
        <tissue evidence="2">Liver</tissue>
    </source>
</reference>
<accession>A0AAV7SB63</accession>
<comment type="caution">
    <text evidence="2">The sequence shown here is derived from an EMBL/GenBank/DDBJ whole genome shotgun (WGS) entry which is preliminary data.</text>
</comment>
<proteinExistence type="predicted"/>
<dbReference type="Proteomes" id="UP001066276">
    <property type="component" value="Chromosome 4_2"/>
</dbReference>
<sequence>MRRASPLLRRGRAERRSPRLWGRWRARCCAHASRRPGWARRSAGTWECALQRRGDKGTRRQTTQVPSSDKLTSGDPDGLFLRPSARRSRTLCTPVPDELPETAAWTDGHSRRFSDGKLKLRQKELRTNNPSSKVGRMTVVRIMHSWASAGGGRQTAVL</sequence>
<feature type="region of interest" description="Disordered" evidence="1">
    <location>
        <begin position="52"/>
        <end position="80"/>
    </location>
</feature>
<organism evidence="2 3">
    <name type="scientific">Pleurodeles waltl</name>
    <name type="common">Iberian ribbed newt</name>
    <dbReference type="NCBI Taxonomy" id="8319"/>
    <lineage>
        <taxon>Eukaryota</taxon>
        <taxon>Metazoa</taxon>
        <taxon>Chordata</taxon>
        <taxon>Craniata</taxon>
        <taxon>Vertebrata</taxon>
        <taxon>Euteleostomi</taxon>
        <taxon>Amphibia</taxon>
        <taxon>Batrachia</taxon>
        <taxon>Caudata</taxon>
        <taxon>Salamandroidea</taxon>
        <taxon>Salamandridae</taxon>
        <taxon>Pleurodelinae</taxon>
        <taxon>Pleurodeles</taxon>
    </lineage>
</organism>
<dbReference type="AlphaFoldDB" id="A0AAV7SB63"/>
<evidence type="ECO:0000313" key="3">
    <source>
        <dbReference type="Proteomes" id="UP001066276"/>
    </source>
</evidence>